<keyword evidence="3" id="KW-0444">Lipid biosynthesis</keyword>
<comment type="subcellular location">
    <subcellularLocation>
        <location evidence="1">Mitochondrion</location>
    </subcellularLocation>
</comment>
<keyword evidence="17" id="KW-1185">Reference proteome</keyword>
<dbReference type="AlphaFoldDB" id="A0A1V9XUX1"/>
<dbReference type="InterPro" id="IPR020843">
    <property type="entry name" value="ER"/>
</dbReference>
<dbReference type="SUPFAM" id="SSF51735">
    <property type="entry name" value="NAD(P)-binding Rossmann-fold domains"/>
    <property type="match status" value="1"/>
</dbReference>
<keyword evidence="10" id="KW-0275">Fatty acid biosynthesis</keyword>
<name>A0A1V9XUX1_9ACAR</name>
<evidence type="ECO:0000256" key="8">
    <source>
        <dbReference type="ARBA" id="ARBA00023098"/>
    </source>
</evidence>
<dbReference type="Pfam" id="PF08240">
    <property type="entry name" value="ADH_N"/>
    <property type="match status" value="1"/>
</dbReference>
<dbReference type="GO" id="GO:0006633">
    <property type="term" value="P:fatty acid biosynthetic process"/>
    <property type="evidence" value="ECO:0007669"/>
    <property type="project" value="UniProtKB-KW"/>
</dbReference>
<feature type="domain" description="Enoyl reductase (ER)" evidence="15">
    <location>
        <begin position="36"/>
        <end position="252"/>
    </location>
</feature>
<gene>
    <name evidence="16" type="ORF">BIW11_07291</name>
</gene>
<evidence type="ECO:0000256" key="5">
    <source>
        <dbReference type="ARBA" id="ARBA00022857"/>
    </source>
</evidence>
<dbReference type="InParanoid" id="A0A1V9XUX1"/>
<dbReference type="GO" id="GO:0005739">
    <property type="term" value="C:mitochondrion"/>
    <property type="evidence" value="ECO:0007669"/>
    <property type="project" value="UniProtKB-SubCell"/>
</dbReference>
<evidence type="ECO:0000256" key="6">
    <source>
        <dbReference type="ARBA" id="ARBA00022946"/>
    </source>
</evidence>
<evidence type="ECO:0000256" key="2">
    <source>
        <dbReference type="ARBA" id="ARBA00010371"/>
    </source>
</evidence>
<evidence type="ECO:0000256" key="11">
    <source>
        <dbReference type="ARBA" id="ARBA00038963"/>
    </source>
</evidence>
<dbReference type="InterPro" id="IPR013154">
    <property type="entry name" value="ADH-like_N"/>
</dbReference>
<evidence type="ECO:0000313" key="17">
    <source>
        <dbReference type="Proteomes" id="UP000192247"/>
    </source>
</evidence>
<dbReference type="FunCoup" id="A0A1V9XUX1">
    <property type="interactions" value="1793"/>
</dbReference>
<evidence type="ECO:0000313" key="16">
    <source>
        <dbReference type="EMBL" id="OQR77158.1"/>
    </source>
</evidence>
<comment type="caution">
    <text evidence="16">The sequence shown here is derived from an EMBL/GenBank/DDBJ whole genome shotgun (WGS) entry which is preliminary data.</text>
</comment>
<organism evidence="16 17">
    <name type="scientific">Tropilaelaps mercedesae</name>
    <dbReference type="NCBI Taxonomy" id="418985"/>
    <lineage>
        <taxon>Eukaryota</taxon>
        <taxon>Metazoa</taxon>
        <taxon>Ecdysozoa</taxon>
        <taxon>Arthropoda</taxon>
        <taxon>Chelicerata</taxon>
        <taxon>Arachnida</taxon>
        <taxon>Acari</taxon>
        <taxon>Parasitiformes</taxon>
        <taxon>Mesostigmata</taxon>
        <taxon>Gamasina</taxon>
        <taxon>Dermanyssoidea</taxon>
        <taxon>Laelapidae</taxon>
        <taxon>Tropilaelaps</taxon>
    </lineage>
</organism>
<evidence type="ECO:0000256" key="12">
    <source>
        <dbReference type="ARBA" id="ARBA00041058"/>
    </source>
</evidence>
<evidence type="ECO:0000256" key="10">
    <source>
        <dbReference type="ARBA" id="ARBA00023160"/>
    </source>
</evidence>
<keyword evidence="4" id="KW-0276">Fatty acid metabolism</keyword>
<evidence type="ECO:0000256" key="1">
    <source>
        <dbReference type="ARBA" id="ARBA00004173"/>
    </source>
</evidence>
<keyword evidence="7" id="KW-0560">Oxidoreductase</keyword>
<evidence type="ECO:0000256" key="14">
    <source>
        <dbReference type="ARBA" id="ARBA00048843"/>
    </source>
</evidence>
<dbReference type="Gene3D" id="3.40.50.720">
    <property type="entry name" value="NAD(P)-binding Rossmann-like Domain"/>
    <property type="match status" value="1"/>
</dbReference>
<dbReference type="EMBL" id="MNPL01003891">
    <property type="protein sequence ID" value="OQR77158.1"/>
    <property type="molecule type" value="Genomic_DNA"/>
</dbReference>
<dbReference type="InterPro" id="IPR036291">
    <property type="entry name" value="NAD(P)-bd_dom_sf"/>
</dbReference>
<evidence type="ECO:0000259" key="15">
    <source>
        <dbReference type="SMART" id="SM00829"/>
    </source>
</evidence>
<dbReference type="Proteomes" id="UP000192247">
    <property type="component" value="Unassembled WGS sequence"/>
</dbReference>
<dbReference type="InterPro" id="IPR051034">
    <property type="entry name" value="Mito_Enoyl-ACP_Reductase"/>
</dbReference>
<dbReference type="SMART" id="SM00829">
    <property type="entry name" value="PKS_ER"/>
    <property type="match status" value="1"/>
</dbReference>
<keyword evidence="5" id="KW-0521">NADP</keyword>
<dbReference type="Gene3D" id="3.90.180.10">
    <property type="entry name" value="Medium-chain alcohol dehydrogenases, catalytic domain"/>
    <property type="match status" value="1"/>
</dbReference>
<dbReference type="SUPFAM" id="SSF50129">
    <property type="entry name" value="GroES-like"/>
    <property type="match status" value="1"/>
</dbReference>
<evidence type="ECO:0000256" key="4">
    <source>
        <dbReference type="ARBA" id="ARBA00022832"/>
    </source>
</evidence>
<keyword evidence="8" id="KW-0443">Lipid metabolism</keyword>
<reference evidence="16 17" key="1">
    <citation type="journal article" date="2017" name="Gigascience">
        <title>Draft genome of the honey bee ectoparasitic mite, Tropilaelaps mercedesae, is shaped by the parasitic life history.</title>
        <authorList>
            <person name="Dong X."/>
            <person name="Armstrong S.D."/>
            <person name="Xia D."/>
            <person name="Makepeace B.L."/>
            <person name="Darby A.C."/>
            <person name="Kadowaki T."/>
        </authorList>
    </citation>
    <scope>NUCLEOTIDE SEQUENCE [LARGE SCALE GENOMIC DNA]</scope>
    <source>
        <strain evidence="16">Wuxi-XJTLU</strain>
    </source>
</reference>
<accession>A0A1V9XUX1</accession>
<evidence type="ECO:0000256" key="3">
    <source>
        <dbReference type="ARBA" id="ARBA00022516"/>
    </source>
</evidence>
<dbReference type="OrthoDB" id="7482721at2759"/>
<dbReference type="STRING" id="418985.A0A1V9XUX1"/>
<comment type="similarity">
    <text evidence="2">Belongs to the zinc-containing alcohol dehydrogenase family. Quinone oxidoreductase subfamily.</text>
</comment>
<dbReference type="PANTHER" id="PTHR43981:SF2">
    <property type="entry name" value="ENOYL-[ACYL-CARRIER-PROTEIN] REDUCTASE, MITOCHONDRIAL"/>
    <property type="match status" value="1"/>
</dbReference>
<keyword evidence="6" id="KW-0809">Transit peptide</keyword>
<comment type="catalytic activity">
    <reaction evidence="14">
        <text>a 2,3-saturated acyl-[ACP] + NADP(+) = a (2E)-enoyl-[ACP] + NADPH + H(+)</text>
        <dbReference type="Rhea" id="RHEA:22564"/>
        <dbReference type="Rhea" id="RHEA-COMP:9925"/>
        <dbReference type="Rhea" id="RHEA-COMP:9926"/>
        <dbReference type="ChEBI" id="CHEBI:15378"/>
        <dbReference type="ChEBI" id="CHEBI:57783"/>
        <dbReference type="ChEBI" id="CHEBI:58349"/>
        <dbReference type="ChEBI" id="CHEBI:78784"/>
        <dbReference type="ChEBI" id="CHEBI:78785"/>
        <dbReference type="EC" id="1.3.1.104"/>
    </reaction>
</comment>
<keyword evidence="9" id="KW-0496">Mitochondrion</keyword>
<evidence type="ECO:0000256" key="7">
    <source>
        <dbReference type="ARBA" id="ARBA00023002"/>
    </source>
</evidence>
<proteinExistence type="inferred from homology"/>
<evidence type="ECO:0000256" key="9">
    <source>
        <dbReference type="ARBA" id="ARBA00023128"/>
    </source>
</evidence>
<dbReference type="PANTHER" id="PTHR43981">
    <property type="entry name" value="ENOYL-[ACYL-CARRIER-PROTEIN] REDUCTASE, MITOCHONDRIAL"/>
    <property type="match status" value="1"/>
</dbReference>
<dbReference type="GO" id="GO:0141148">
    <property type="term" value="F:enoyl-[acyl-carrier-protein] reductase (NADPH) activity"/>
    <property type="evidence" value="ECO:0007669"/>
    <property type="project" value="UniProtKB-EC"/>
</dbReference>
<dbReference type="InterPro" id="IPR011032">
    <property type="entry name" value="GroES-like_sf"/>
</dbReference>
<protein>
    <recommendedName>
        <fullName evidence="12">Enoyl-[acyl-carrier-protein] reductase, mitochondrial</fullName>
        <ecNumber evidence="11">1.3.1.104</ecNumber>
    </recommendedName>
    <alternativeName>
        <fullName evidence="13">2-enoyl thioester reductase</fullName>
    </alternativeName>
</protein>
<dbReference type="CDD" id="cd08290">
    <property type="entry name" value="ETR"/>
    <property type="match status" value="1"/>
</dbReference>
<sequence>MLSSVREAVRPLFRANILTSRMASTNFTVKFNEFGDPMKVLTHEECPMPTIKETNFVLIRVLASPINPADINVIQGTYGVKPALPANAGLEGVGVILETGSGVKILKKDDWVLLPGDNWGTWRQFGVASEKGLRAISNKLDLATACTLSVNPPTAYRMLKDFVDLSNGETIIQNGANSGVGQAVIQIAKAMGLRTVNIVRNRPNIDELKQQLKSIGADYVVTEEELRLPSMKDIFREMPLPRLALNCVGGTICSDMMR</sequence>
<dbReference type="EC" id="1.3.1.104" evidence="11"/>
<evidence type="ECO:0000256" key="13">
    <source>
        <dbReference type="ARBA" id="ARBA00042123"/>
    </source>
</evidence>